<comment type="caution">
    <text evidence="2">The sequence shown here is derived from an EMBL/GenBank/DDBJ whole genome shotgun (WGS) entry which is preliminary data.</text>
</comment>
<dbReference type="AlphaFoldDB" id="A0A0G2EQ52"/>
<evidence type="ECO:0000313" key="2">
    <source>
        <dbReference type="EMBL" id="KKY24276.1"/>
    </source>
</evidence>
<dbReference type="Proteomes" id="UP000034182">
    <property type="component" value="Unassembled WGS sequence"/>
</dbReference>
<feature type="region of interest" description="Disordered" evidence="1">
    <location>
        <begin position="61"/>
        <end position="122"/>
    </location>
</feature>
<feature type="compositionally biased region" description="Acidic residues" evidence="1">
    <location>
        <begin position="113"/>
        <end position="122"/>
    </location>
</feature>
<reference evidence="2 3" key="1">
    <citation type="submission" date="2015-03" db="EMBL/GenBank/DDBJ databases">
        <authorList>
            <person name="Morales-Cruz A."/>
            <person name="Amrine K.C."/>
            <person name="Cantu D."/>
        </authorList>
    </citation>
    <scope>NUCLEOTIDE SEQUENCE [LARGE SCALE GENOMIC DNA]</scope>
    <source>
        <strain evidence="2">DS831</strain>
    </source>
</reference>
<name>A0A0G2EQ52_9PEZI</name>
<evidence type="ECO:0000256" key="1">
    <source>
        <dbReference type="SAM" id="MobiDB-lite"/>
    </source>
</evidence>
<dbReference type="EMBL" id="LAQI01000061">
    <property type="protein sequence ID" value="KKY24276.1"/>
    <property type="molecule type" value="Genomic_DNA"/>
</dbReference>
<feature type="compositionally biased region" description="Basic residues" evidence="1">
    <location>
        <begin position="97"/>
        <end position="109"/>
    </location>
</feature>
<reference evidence="2 3" key="2">
    <citation type="submission" date="2015-05" db="EMBL/GenBank/DDBJ databases">
        <title>Distinctive expansion of gene families associated with plant cell wall degradation and secondary metabolism in the genomes of grapevine trunk pathogens.</title>
        <authorList>
            <person name="Lawrence D.P."/>
            <person name="Travadon R."/>
            <person name="Rolshausen P.E."/>
            <person name="Baumgartner K."/>
        </authorList>
    </citation>
    <scope>NUCLEOTIDE SEQUENCE [LARGE SCALE GENOMIC DNA]</scope>
    <source>
        <strain evidence="2">DS831</strain>
    </source>
</reference>
<evidence type="ECO:0000313" key="3">
    <source>
        <dbReference type="Proteomes" id="UP000034182"/>
    </source>
</evidence>
<sequence>MASPDVTMSALGSLSDAEKHRLIVAFLHHKDRANVDWDAAATFTGSKSANSFRTNVGKVIKKLTDASEDGTSEKRKRDAGDGDADEAGGKSTNTGRPPKRVTKKARGKKQAASEEEHEPEEV</sequence>
<feature type="compositionally biased region" description="Basic and acidic residues" evidence="1">
    <location>
        <begin position="71"/>
        <end position="80"/>
    </location>
</feature>
<proteinExistence type="predicted"/>
<gene>
    <name evidence="2" type="ORF">UCDDS831_g02609</name>
</gene>
<accession>A0A0G2EQ52</accession>
<protein>
    <submittedName>
        <fullName evidence="2">Uncharacterized protein</fullName>
    </submittedName>
</protein>
<organism evidence="2 3">
    <name type="scientific">Diplodia seriata</name>
    <dbReference type="NCBI Taxonomy" id="420778"/>
    <lineage>
        <taxon>Eukaryota</taxon>
        <taxon>Fungi</taxon>
        <taxon>Dikarya</taxon>
        <taxon>Ascomycota</taxon>
        <taxon>Pezizomycotina</taxon>
        <taxon>Dothideomycetes</taxon>
        <taxon>Dothideomycetes incertae sedis</taxon>
        <taxon>Botryosphaeriales</taxon>
        <taxon>Botryosphaeriaceae</taxon>
        <taxon>Diplodia</taxon>
    </lineage>
</organism>